<evidence type="ECO:0000313" key="3">
    <source>
        <dbReference type="Proteomes" id="UP000250266"/>
    </source>
</evidence>
<name>A0A8E2DWS5_9PEZI</name>
<sequence>MMLQRPSNYSKEWNGQLSDSHSGRETYALAIQWLKGCFKRISSKNRDNQMVRSWSVSVGQEYVELLGSRQPMVLMILACLKLSETRIPTRNTLGG</sequence>
<dbReference type="AlphaFoldDB" id="A0A8E2DWS5"/>
<dbReference type="OrthoDB" id="5386330at2759"/>
<organism evidence="2 3">
    <name type="scientific">Lepidopterella palustris CBS 459.81</name>
    <dbReference type="NCBI Taxonomy" id="1314670"/>
    <lineage>
        <taxon>Eukaryota</taxon>
        <taxon>Fungi</taxon>
        <taxon>Dikarya</taxon>
        <taxon>Ascomycota</taxon>
        <taxon>Pezizomycotina</taxon>
        <taxon>Dothideomycetes</taxon>
        <taxon>Pleosporomycetidae</taxon>
        <taxon>Mytilinidiales</taxon>
        <taxon>Argynnaceae</taxon>
        <taxon>Lepidopterella</taxon>
    </lineage>
</organism>
<gene>
    <name evidence="2" type="ORF">K432DRAFT_387576</name>
</gene>
<accession>A0A8E2DWS5</accession>
<keyword evidence="3" id="KW-1185">Reference proteome</keyword>
<dbReference type="EMBL" id="KV746031">
    <property type="protein sequence ID" value="OCK73044.1"/>
    <property type="molecule type" value="Genomic_DNA"/>
</dbReference>
<dbReference type="Proteomes" id="UP000250266">
    <property type="component" value="Unassembled WGS sequence"/>
</dbReference>
<evidence type="ECO:0000256" key="1">
    <source>
        <dbReference type="SAM" id="MobiDB-lite"/>
    </source>
</evidence>
<feature type="region of interest" description="Disordered" evidence="1">
    <location>
        <begin position="1"/>
        <end position="20"/>
    </location>
</feature>
<evidence type="ECO:0000313" key="2">
    <source>
        <dbReference type="EMBL" id="OCK73044.1"/>
    </source>
</evidence>
<reference evidence="2 3" key="1">
    <citation type="journal article" date="2016" name="Nat. Commun.">
        <title>Ectomycorrhizal ecology is imprinted in the genome of the dominant symbiotic fungus Cenococcum geophilum.</title>
        <authorList>
            <consortium name="DOE Joint Genome Institute"/>
            <person name="Peter M."/>
            <person name="Kohler A."/>
            <person name="Ohm R.A."/>
            <person name="Kuo A."/>
            <person name="Krutzmann J."/>
            <person name="Morin E."/>
            <person name="Arend M."/>
            <person name="Barry K.W."/>
            <person name="Binder M."/>
            <person name="Choi C."/>
            <person name="Clum A."/>
            <person name="Copeland A."/>
            <person name="Grisel N."/>
            <person name="Haridas S."/>
            <person name="Kipfer T."/>
            <person name="LaButti K."/>
            <person name="Lindquist E."/>
            <person name="Lipzen A."/>
            <person name="Maire R."/>
            <person name="Meier B."/>
            <person name="Mihaltcheva S."/>
            <person name="Molinier V."/>
            <person name="Murat C."/>
            <person name="Poggeler S."/>
            <person name="Quandt C.A."/>
            <person name="Sperisen C."/>
            <person name="Tritt A."/>
            <person name="Tisserant E."/>
            <person name="Crous P.W."/>
            <person name="Henrissat B."/>
            <person name="Nehls U."/>
            <person name="Egli S."/>
            <person name="Spatafora J.W."/>
            <person name="Grigoriev I.V."/>
            <person name="Martin F.M."/>
        </authorList>
    </citation>
    <scope>NUCLEOTIDE SEQUENCE [LARGE SCALE GENOMIC DNA]</scope>
    <source>
        <strain evidence="2 3">CBS 459.81</strain>
    </source>
</reference>
<protein>
    <submittedName>
        <fullName evidence="2">Uncharacterized protein</fullName>
    </submittedName>
</protein>
<proteinExistence type="predicted"/>